<protein>
    <submittedName>
        <fullName evidence="3">Putative colanic acid biosynthesis protein WcaM</fullName>
    </submittedName>
</protein>
<dbReference type="GO" id="GO:0044423">
    <property type="term" value="C:virion component"/>
    <property type="evidence" value="ECO:0007669"/>
    <property type="project" value="UniProtKB-KW"/>
</dbReference>
<evidence type="ECO:0000313" key="3">
    <source>
        <dbReference type="EMBL" id="ALM02446.1"/>
    </source>
</evidence>
<evidence type="ECO:0000256" key="1">
    <source>
        <dbReference type="ARBA" id="ARBA00004328"/>
    </source>
</evidence>
<dbReference type="SMR" id="A0A0S1S1H9"/>
<sequence>MLQSVKISELPSADTLTEDDLIVVDQPDDTKKATLFQVLNHLEDAVEQSVLAELAQPTGAGKSGLTQGGTVQDGIQYLTPEIYLNSGIYPSVTAALNQMVIDAAASSRQINADGVYNLTSGQTLRIEGVEWFGGTLIGTGATVVQVKNARLERAKFSKCNVRHVGGDFVCKNIRAENSTATAAILIGPLDSPGVVDIDGLTLANNNYGILGQGASGSPVTRISLNHIYATAHKGDPIELNLVQTWGRKEIRNVIINGVTGTGNSNDFWGIGIGIAGAGNYALETPDSDMASNILIENVVAIGCRQPIHLEKSRDFTIRGVQLYPDSSINTASGLIPTGISVVGCREFFIEQWSITPVDIATTPAITTSWGVVSGAYTGPCRNFTIRDGNTSGRLSIYTGASSTVGSDIDISNVVANGAGSFIKGYMSNLRIKGLKANALTIDMAHTTGEGVGILTRNSQITCSFDGVISQDENNAPNGTALHIYADILDVRGCNFPIVKSSAANGGRGALVQPGRIYLAAGTTFPVGHPFVQGDRVYKSSTDPAIAGGGWLVTKSGALVNSNDAIKAAAAGQNYIEANTAGLDWAATNTKSAGLQITIPGAGVDGADLKTVVTRAPYVSGGIYRVTINPAIVTAVPAGTPIYATYPIETVAFS</sequence>
<dbReference type="GO" id="GO:0019058">
    <property type="term" value="P:viral life cycle"/>
    <property type="evidence" value="ECO:0007669"/>
    <property type="project" value="UniProtKB-ARBA"/>
</dbReference>
<dbReference type="KEGG" id="vg:26523009"/>
<dbReference type="OrthoDB" id="657at10239"/>
<dbReference type="EMBL" id="KT934943">
    <property type="protein sequence ID" value="ALM02446.1"/>
    <property type="molecule type" value="Genomic_DNA"/>
</dbReference>
<name>A0A0S1S1H9_9CAUD</name>
<keyword evidence="4" id="KW-1185">Reference proteome</keyword>
<evidence type="ECO:0000313" key="4">
    <source>
        <dbReference type="Proteomes" id="UP000203990"/>
    </source>
</evidence>
<dbReference type="GO" id="GO:0051701">
    <property type="term" value="P:biological process involved in interaction with host"/>
    <property type="evidence" value="ECO:0007669"/>
    <property type="project" value="UniProtKB-ARBA"/>
</dbReference>
<dbReference type="InterPro" id="IPR011050">
    <property type="entry name" value="Pectin_lyase_fold/virulence"/>
</dbReference>
<keyword evidence="2" id="KW-0946">Virion</keyword>
<comment type="subcellular location">
    <subcellularLocation>
        <location evidence="1">Virion</location>
    </subcellularLocation>
</comment>
<dbReference type="RefSeq" id="YP_009187666.1">
    <property type="nucleotide sequence ID" value="NC_028659.1"/>
</dbReference>
<dbReference type="Proteomes" id="UP000203990">
    <property type="component" value="Segment"/>
</dbReference>
<dbReference type="SUPFAM" id="SSF51126">
    <property type="entry name" value="Pectin lyase-like"/>
    <property type="match status" value="1"/>
</dbReference>
<reference evidence="3 4" key="1">
    <citation type="submission" date="2015-10" db="EMBL/GenBank/DDBJ databases">
        <title>Complete genome sequence of Klebsiella pneumoniae bacteriophage vB_KpnM_KB57.</title>
        <authorList>
            <person name="Volozhantsev N.V."/>
            <person name="Popova A.V."/>
            <person name="Krasilnikova V.M."/>
            <person name="Bogun A.G."/>
        </authorList>
    </citation>
    <scope>NUCLEOTIDE SEQUENCE [LARGE SCALE GENOMIC DNA]</scope>
</reference>
<organism evidence="3 4">
    <name type="scientific">Klebsiella phage vB_KpnM_KB57</name>
    <dbReference type="NCBI Taxonomy" id="1719140"/>
    <lineage>
        <taxon>Viruses</taxon>
        <taxon>Duplodnaviria</taxon>
        <taxon>Heunggongvirae</taxon>
        <taxon>Uroviricota</taxon>
        <taxon>Caudoviricetes</taxon>
        <taxon>Vequintavirinae</taxon>
        <taxon>Mydovirus</taxon>
        <taxon>Mydovirus KB57</taxon>
    </lineage>
</organism>
<evidence type="ECO:0000256" key="2">
    <source>
        <dbReference type="ARBA" id="ARBA00022844"/>
    </source>
</evidence>
<proteinExistence type="predicted"/>
<dbReference type="GeneID" id="26523009"/>
<accession>A0A0S1S1H9</accession>
<gene>
    <name evidence="3" type="ORF">KB57_053</name>
</gene>